<dbReference type="OrthoDB" id="10544807at2759"/>
<evidence type="ECO:0000256" key="1">
    <source>
        <dbReference type="SAM" id="Phobius"/>
    </source>
</evidence>
<accession>A0A0V1L3V3</accession>
<name>A0A0V1L3V3_9BILA</name>
<gene>
    <name evidence="2" type="ORF">T02_3789</name>
</gene>
<evidence type="ECO:0000313" key="3">
    <source>
        <dbReference type="Proteomes" id="UP000054721"/>
    </source>
</evidence>
<dbReference type="Proteomes" id="UP000054721">
    <property type="component" value="Unassembled WGS sequence"/>
</dbReference>
<proteinExistence type="predicted"/>
<keyword evidence="1" id="KW-0472">Membrane</keyword>
<reference evidence="2 3" key="1">
    <citation type="submission" date="2015-05" db="EMBL/GenBank/DDBJ databases">
        <title>Evolution of Trichinella species and genotypes.</title>
        <authorList>
            <person name="Korhonen P.K."/>
            <person name="Edoardo P."/>
            <person name="Giuseppe L.R."/>
            <person name="Gasser R.B."/>
        </authorList>
    </citation>
    <scope>NUCLEOTIDE SEQUENCE [LARGE SCALE GENOMIC DNA]</scope>
    <source>
        <strain evidence="2">ISS10</strain>
    </source>
</reference>
<organism evidence="2 3">
    <name type="scientific">Trichinella nativa</name>
    <dbReference type="NCBI Taxonomy" id="6335"/>
    <lineage>
        <taxon>Eukaryota</taxon>
        <taxon>Metazoa</taxon>
        <taxon>Ecdysozoa</taxon>
        <taxon>Nematoda</taxon>
        <taxon>Enoplea</taxon>
        <taxon>Dorylaimia</taxon>
        <taxon>Trichinellida</taxon>
        <taxon>Trichinellidae</taxon>
        <taxon>Trichinella</taxon>
    </lineage>
</organism>
<dbReference type="EMBL" id="JYDW01000142">
    <property type="protein sequence ID" value="KRZ54235.1"/>
    <property type="molecule type" value="Genomic_DNA"/>
</dbReference>
<dbReference type="AlphaFoldDB" id="A0A0V1L3V3"/>
<keyword evidence="1" id="KW-0812">Transmembrane</keyword>
<evidence type="ECO:0000313" key="2">
    <source>
        <dbReference type="EMBL" id="KRZ54235.1"/>
    </source>
</evidence>
<sequence>MENLANKPSKRVSVCFPAPFNIDHSEDRRMNTPRHPSVCLVWQSALTNFKKKRELQHKRGKVFFFIFMFIVSLVQQLYFSLYSIWVDRIFFQATEILIMGKKVPPTWWKKFEDDRPTLIGGSCSLVFQITLNSDECLRGFDF</sequence>
<protein>
    <submittedName>
        <fullName evidence="2">Uncharacterized protein</fullName>
    </submittedName>
</protein>
<comment type="caution">
    <text evidence="2">The sequence shown here is derived from an EMBL/GenBank/DDBJ whole genome shotgun (WGS) entry which is preliminary data.</text>
</comment>
<keyword evidence="1" id="KW-1133">Transmembrane helix</keyword>
<keyword evidence="3" id="KW-1185">Reference proteome</keyword>
<feature type="transmembrane region" description="Helical" evidence="1">
    <location>
        <begin position="62"/>
        <end position="85"/>
    </location>
</feature>